<dbReference type="AlphaFoldDB" id="A0A6C0API4"/>
<dbReference type="EMBL" id="MN740759">
    <property type="protein sequence ID" value="QHS81678.1"/>
    <property type="molecule type" value="Genomic_DNA"/>
</dbReference>
<proteinExistence type="predicted"/>
<accession>A0A6C0API4</accession>
<dbReference type="SUPFAM" id="SSF51294">
    <property type="entry name" value="Hedgehog/intein (Hint) domain"/>
    <property type="match status" value="1"/>
</dbReference>
<protein>
    <recommendedName>
        <fullName evidence="2">Hedgehog/Intein (Hint) domain-containing protein</fullName>
    </recommendedName>
</protein>
<evidence type="ECO:0008006" key="2">
    <source>
        <dbReference type="Google" id="ProtNLM"/>
    </source>
</evidence>
<name>A0A6C0API4_9ZZZZ</name>
<evidence type="ECO:0000313" key="1">
    <source>
        <dbReference type="EMBL" id="QHS81678.1"/>
    </source>
</evidence>
<reference evidence="1" key="1">
    <citation type="journal article" date="2020" name="Nature">
        <title>Giant virus diversity and host interactions through global metagenomics.</title>
        <authorList>
            <person name="Schulz F."/>
            <person name="Roux S."/>
            <person name="Paez-Espino D."/>
            <person name="Jungbluth S."/>
            <person name="Walsh D.A."/>
            <person name="Denef V.J."/>
            <person name="McMahon K.D."/>
            <person name="Konstantinidis K.T."/>
            <person name="Eloe-Fadrosh E.A."/>
            <person name="Kyrpides N.C."/>
            <person name="Woyke T."/>
        </authorList>
    </citation>
    <scope>NUCLEOTIDE SEQUENCE</scope>
    <source>
        <strain evidence="1">GVMAG-S-1101164-72</strain>
    </source>
</reference>
<sequence>MSGFIKNIFTASDIEYLNNLPEVAEAKALLDGRNVVYFSIPVTESIRSTLQARLGLDLSTVSSIPLRWIKGDTPSHIDRGASTFEHTYLVYVNDSEGSFVLGNESYPIEANTAFVFNEGLSHKTEGTGLEPRLLVGPMNELAEPVGISVTFYYPTQADALANTNIFTSYGSYVIQDVSSYTHWRIASNSTGPSPQNVVYNVGDTLTGNNRTDFYYLYPTVICFKEGTKVLCQIDGVETYQPIETLKVGTLVKTSRDGYKKIELISSGSIHNPGTQERLEDRLYKCSPAKYPELKEDLYITGQHSILVDTLTETQREQLLKHMGKIFVTDKKYRLIACVDERAEPFQSEGTHTIYHLALEHENKSMNYGIYVNGGLLVETCSINTLNKSNLKSI</sequence>
<dbReference type="InterPro" id="IPR036844">
    <property type="entry name" value="Hint_dom_sf"/>
</dbReference>
<organism evidence="1">
    <name type="scientific">viral metagenome</name>
    <dbReference type="NCBI Taxonomy" id="1070528"/>
    <lineage>
        <taxon>unclassified sequences</taxon>
        <taxon>metagenomes</taxon>
        <taxon>organismal metagenomes</taxon>
    </lineage>
</organism>